<organism evidence="5 6">
    <name type="scientific">Phocaeicola vulgatus</name>
    <name type="common">Bacteroides vulgatus</name>
    <dbReference type="NCBI Taxonomy" id="821"/>
    <lineage>
        <taxon>Bacteria</taxon>
        <taxon>Pseudomonadati</taxon>
        <taxon>Bacteroidota</taxon>
        <taxon>Bacteroidia</taxon>
        <taxon>Bacteroidales</taxon>
        <taxon>Bacteroidaceae</taxon>
        <taxon>Phocaeicola</taxon>
    </lineage>
</organism>
<evidence type="ECO:0000256" key="3">
    <source>
        <dbReference type="ARBA" id="ARBA00023163"/>
    </source>
</evidence>
<dbReference type="InterPro" id="IPR039418">
    <property type="entry name" value="LexA-like"/>
</dbReference>
<keyword evidence="3" id="KW-0804">Transcription</keyword>
<dbReference type="EMBL" id="WCXA01000004">
    <property type="protein sequence ID" value="KAB3866069.1"/>
    <property type="molecule type" value="Genomic_DNA"/>
</dbReference>
<name>A0A7J5GA90_PHOVU</name>
<protein>
    <submittedName>
        <fullName evidence="5">Helix-turn-helix transcriptional regulator</fullName>
    </submittedName>
</protein>
<dbReference type="InterPro" id="IPR015927">
    <property type="entry name" value="Peptidase_S24_S26A/B/C"/>
</dbReference>
<dbReference type="GO" id="GO:0003677">
    <property type="term" value="F:DNA binding"/>
    <property type="evidence" value="ECO:0007669"/>
    <property type="project" value="UniProtKB-KW"/>
</dbReference>
<dbReference type="PANTHER" id="PTHR40661:SF1">
    <property type="entry name" value="HTH CRO_C1-TYPE DOMAIN-CONTAINING PROTEIN"/>
    <property type="match status" value="1"/>
</dbReference>
<evidence type="ECO:0000256" key="2">
    <source>
        <dbReference type="ARBA" id="ARBA00023125"/>
    </source>
</evidence>
<dbReference type="InterPro" id="IPR036286">
    <property type="entry name" value="LexA/Signal_pep-like_sf"/>
</dbReference>
<accession>A0A7J5GA90</accession>
<dbReference type="SUPFAM" id="SSF51306">
    <property type="entry name" value="LexA/Signal peptidase"/>
    <property type="match status" value="1"/>
</dbReference>
<dbReference type="AlphaFoldDB" id="A0A7J5GA90"/>
<dbReference type="PANTHER" id="PTHR40661">
    <property type="match status" value="1"/>
</dbReference>
<dbReference type="CDD" id="cd06529">
    <property type="entry name" value="S24_LexA-like"/>
    <property type="match status" value="1"/>
</dbReference>
<dbReference type="Proteomes" id="UP000470332">
    <property type="component" value="Unassembled WGS sequence"/>
</dbReference>
<keyword evidence="2" id="KW-0238">DNA-binding</keyword>
<keyword evidence="1" id="KW-0805">Transcription regulation</keyword>
<comment type="caution">
    <text evidence="5">The sequence shown here is derived from an EMBL/GenBank/DDBJ whole genome shotgun (WGS) entry which is preliminary data.</text>
</comment>
<sequence>MGNILSRIQEIASNEGITIGALERQIGASKGVLSRAINNGTDIQSKWVQTIVENYPQYSARWLMIGVGSMLENNADKQIQGEANDDQKKHIAVPAPDNSHEGIPLIPIDAMAGALTDERTVLEYECERYVVPAFKGADFLIPVKGSSMYPKYSSGDIVACQRVPMSDLFFQWNKVYVIDTNQGALIKRIKPGSDKDHVLIVSDNEKYDPFELPYSAIHAVALVIGVIRLE</sequence>
<proteinExistence type="predicted"/>
<dbReference type="Pfam" id="PF00717">
    <property type="entry name" value="Peptidase_S24"/>
    <property type="match status" value="1"/>
</dbReference>
<evidence type="ECO:0000259" key="4">
    <source>
        <dbReference type="Pfam" id="PF00717"/>
    </source>
</evidence>
<gene>
    <name evidence="5" type="ORF">GAS37_02780</name>
</gene>
<evidence type="ECO:0000256" key="1">
    <source>
        <dbReference type="ARBA" id="ARBA00023015"/>
    </source>
</evidence>
<dbReference type="Gene3D" id="2.10.109.10">
    <property type="entry name" value="Umud Fragment, subunit A"/>
    <property type="match status" value="1"/>
</dbReference>
<evidence type="ECO:0000313" key="5">
    <source>
        <dbReference type="EMBL" id="KAB3866069.1"/>
    </source>
</evidence>
<reference evidence="5 6" key="1">
    <citation type="journal article" date="2019" name="Nat. Med.">
        <title>A library of human gut bacterial isolates paired with longitudinal multiomics data enables mechanistic microbiome research.</title>
        <authorList>
            <person name="Poyet M."/>
            <person name="Groussin M."/>
            <person name="Gibbons S.M."/>
            <person name="Avila-Pacheco J."/>
            <person name="Jiang X."/>
            <person name="Kearney S.M."/>
            <person name="Perrotta A.R."/>
            <person name="Berdy B."/>
            <person name="Zhao S."/>
            <person name="Lieberman T.D."/>
            <person name="Swanson P.K."/>
            <person name="Smith M."/>
            <person name="Roesemann S."/>
            <person name="Alexander J.E."/>
            <person name="Rich S.A."/>
            <person name="Livny J."/>
            <person name="Vlamakis H."/>
            <person name="Clish C."/>
            <person name="Bullock K."/>
            <person name="Deik A."/>
            <person name="Scott J."/>
            <person name="Pierce K.A."/>
            <person name="Xavier R.J."/>
            <person name="Alm E.J."/>
        </authorList>
    </citation>
    <scope>NUCLEOTIDE SEQUENCE [LARGE SCALE GENOMIC DNA]</scope>
    <source>
        <strain evidence="5 6">BIOML-A9</strain>
    </source>
</reference>
<evidence type="ECO:0000313" key="6">
    <source>
        <dbReference type="Proteomes" id="UP000470332"/>
    </source>
</evidence>
<feature type="domain" description="Peptidase S24/S26A/S26B/S26C" evidence="4">
    <location>
        <begin position="124"/>
        <end position="221"/>
    </location>
</feature>